<keyword evidence="5" id="KW-0804">Transcription</keyword>
<keyword evidence="4" id="KW-0238">DNA-binding</keyword>
<evidence type="ECO:0000256" key="1">
    <source>
        <dbReference type="ARBA" id="ARBA00022741"/>
    </source>
</evidence>
<keyword evidence="3" id="KW-0805">Transcription regulation</keyword>
<dbReference type="Pfam" id="PF00072">
    <property type="entry name" value="Response_reg"/>
    <property type="match status" value="1"/>
</dbReference>
<dbReference type="EMBL" id="FNFO01000014">
    <property type="protein sequence ID" value="SDM47080.1"/>
    <property type="molecule type" value="Genomic_DNA"/>
</dbReference>
<dbReference type="PROSITE" id="PS00675">
    <property type="entry name" value="SIGMA54_INTERACT_1"/>
    <property type="match status" value="1"/>
</dbReference>
<dbReference type="GO" id="GO:0003677">
    <property type="term" value="F:DNA binding"/>
    <property type="evidence" value="ECO:0007669"/>
    <property type="project" value="UniProtKB-KW"/>
</dbReference>
<dbReference type="SMART" id="SM00448">
    <property type="entry name" value="REC"/>
    <property type="match status" value="1"/>
</dbReference>
<feature type="modified residue" description="4-aspartylphosphate" evidence="6">
    <location>
        <position position="54"/>
    </location>
</feature>
<dbReference type="PANTHER" id="PTHR32071:SF117">
    <property type="entry name" value="PTS-DEPENDENT DIHYDROXYACETONE KINASE OPERON REGULATORY PROTEIN-RELATED"/>
    <property type="match status" value="1"/>
</dbReference>
<dbReference type="Gene3D" id="3.40.50.2300">
    <property type="match status" value="1"/>
</dbReference>
<dbReference type="GO" id="GO:0005524">
    <property type="term" value="F:ATP binding"/>
    <property type="evidence" value="ECO:0007669"/>
    <property type="project" value="UniProtKB-KW"/>
</dbReference>
<dbReference type="SUPFAM" id="SSF52540">
    <property type="entry name" value="P-loop containing nucleoside triphosphate hydrolases"/>
    <property type="match status" value="1"/>
</dbReference>
<keyword evidence="11" id="KW-1185">Reference proteome</keyword>
<gene>
    <name evidence="10" type="ORF">SAMN05421823_11419</name>
</gene>
<evidence type="ECO:0000256" key="4">
    <source>
        <dbReference type="ARBA" id="ARBA00023125"/>
    </source>
</evidence>
<dbReference type="OrthoDB" id="9782110at2"/>
<keyword evidence="6" id="KW-0597">Phosphoprotein</keyword>
<dbReference type="AlphaFoldDB" id="A0A1G9THD8"/>
<evidence type="ECO:0000256" key="7">
    <source>
        <dbReference type="SAM" id="Coils"/>
    </source>
</evidence>
<dbReference type="InterPro" id="IPR025944">
    <property type="entry name" value="Sigma_54_int_dom_CS"/>
</dbReference>
<dbReference type="GO" id="GO:0006355">
    <property type="term" value="P:regulation of DNA-templated transcription"/>
    <property type="evidence" value="ECO:0007669"/>
    <property type="project" value="InterPro"/>
</dbReference>
<dbReference type="Gene3D" id="3.40.50.300">
    <property type="entry name" value="P-loop containing nucleotide triphosphate hydrolases"/>
    <property type="match status" value="1"/>
</dbReference>
<dbReference type="Gene3D" id="1.10.10.60">
    <property type="entry name" value="Homeodomain-like"/>
    <property type="match status" value="1"/>
</dbReference>
<keyword evidence="2" id="KW-0067">ATP-binding</keyword>
<keyword evidence="7" id="KW-0175">Coiled coil</keyword>
<evidence type="ECO:0000256" key="5">
    <source>
        <dbReference type="ARBA" id="ARBA00023163"/>
    </source>
</evidence>
<evidence type="ECO:0000259" key="9">
    <source>
        <dbReference type="PROSITE" id="PS50110"/>
    </source>
</evidence>
<dbReference type="CDD" id="cd17534">
    <property type="entry name" value="REC_DC-like"/>
    <property type="match status" value="1"/>
</dbReference>
<reference evidence="10 11" key="1">
    <citation type="submission" date="2016-10" db="EMBL/GenBank/DDBJ databases">
        <authorList>
            <person name="de Groot N.N."/>
        </authorList>
    </citation>
    <scope>NUCLEOTIDE SEQUENCE [LARGE SCALE GENOMIC DNA]</scope>
    <source>
        <strain evidence="10 11">DSM 25186</strain>
    </source>
</reference>
<evidence type="ECO:0000256" key="6">
    <source>
        <dbReference type="PROSITE-ProRule" id="PRU00169"/>
    </source>
</evidence>
<organism evidence="10 11">
    <name type="scientific">Catalinimonas alkaloidigena</name>
    <dbReference type="NCBI Taxonomy" id="1075417"/>
    <lineage>
        <taxon>Bacteria</taxon>
        <taxon>Pseudomonadati</taxon>
        <taxon>Bacteroidota</taxon>
        <taxon>Cytophagia</taxon>
        <taxon>Cytophagales</taxon>
        <taxon>Catalimonadaceae</taxon>
        <taxon>Catalinimonas</taxon>
    </lineage>
</organism>
<keyword evidence="1" id="KW-0547">Nucleotide-binding</keyword>
<dbReference type="InterPro" id="IPR001789">
    <property type="entry name" value="Sig_transdc_resp-reg_receiver"/>
</dbReference>
<dbReference type="InterPro" id="IPR002078">
    <property type="entry name" value="Sigma_54_int"/>
</dbReference>
<evidence type="ECO:0000256" key="2">
    <source>
        <dbReference type="ARBA" id="ARBA00022840"/>
    </source>
</evidence>
<evidence type="ECO:0000313" key="11">
    <source>
        <dbReference type="Proteomes" id="UP000198510"/>
    </source>
</evidence>
<dbReference type="Proteomes" id="UP000198510">
    <property type="component" value="Unassembled WGS sequence"/>
</dbReference>
<accession>A0A1G9THD8</accession>
<dbReference type="InterPro" id="IPR027417">
    <property type="entry name" value="P-loop_NTPase"/>
</dbReference>
<dbReference type="InterPro" id="IPR003593">
    <property type="entry name" value="AAA+_ATPase"/>
</dbReference>
<dbReference type="Pfam" id="PF00158">
    <property type="entry name" value="Sigma54_activat"/>
    <property type="match status" value="1"/>
</dbReference>
<evidence type="ECO:0000259" key="8">
    <source>
        <dbReference type="PROSITE" id="PS50045"/>
    </source>
</evidence>
<dbReference type="PROSITE" id="PS50045">
    <property type="entry name" value="SIGMA54_INTERACT_4"/>
    <property type="match status" value="1"/>
</dbReference>
<feature type="domain" description="Sigma-54 factor interaction" evidence="8">
    <location>
        <begin position="321"/>
        <end position="550"/>
    </location>
</feature>
<dbReference type="GO" id="GO:0000160">
    <property type="term" value="P:phosphorelay signal transduction system"/>
    <property type="evidence" value="ECO:0007669"/>
    <property type="project" value="InterPro"/>
</dbReference>
<dbReference type="RefSeq" id="WP_089687802.1">
    <property type="nucleotide sequence ID" value="NZ_FNFO01000014.1"/>
</dbReference>
<name>A0A1G9THD8_9BACT</name>
<dbReference type="SUPFAM" id="SSF52172">
    <property type="entry name" value="CheY-like"/>
    <property type="match status" value="1"/>
</dbReference>
<dbReference type="PROSITE" id="PS50110">
    <property type="entry name" value="RESPONSE_REGULATORY"/>
    <property type="match status" value="1"/>
</dbReference>
<dbReference type="PROSITE" id="PS00688">
    <property type="entry name" value="SIGMA54_INTERACT_3"/>
    <property type="match status" value="1"/>
</dbReference>
<dbReference type="Pfam" id="PF25601">
    <property type="entry name" value="AAA_lid_14"/>
    <property type="match status" value="1"/>
</dbReference>
<dbReference type="SMART" id="SM00382">
    <property type="entry name" value="AAA"/>
    <property type="match status" value="1"/>
</dbReference>
<dbReference type="PANTHER" id="PTHR32071">
    <property type="entry name" value="TRANSCRIPTIONAL REGULATORY PROTEIN"/>
    <property type="match status" value="1"/>
</dbReference>
<proteinExistence type="predicted"/>
<protein>
    <submittedName>
        <fullName evidence="10">Regulatory protein, Fis family</fullName>
    </submittedName>
</protein>
<feature type="coiled-coil region" evidence="7">
    <location>
        <begin position="125"/>
        <end position="152"/>
    </location>
</feature>
<evidence type="ECO:0000313" key="10">
    <source>
        <dbReference type="EMBL" id="SDM47080.1"/>
    </source>
</evidence>
<sequence length="642" mass="70984">MSEKILIVEDEFIVANDLRLMLERAGYLVCGIANSVPAAQALLQLHHPRLVLLDIYLKGAQTGIDLAYQLADEGIAFVYLSANSNQGVLEAAKATQPYGFLVKPFREKDVLVTLEIARYRLEHSLEARLQQEARLQAQLLELKNEASTWEETLGSMARILQHALPFDYLVVTLDRPQASRWSSLLRIGFDQYQMLDARALSTISGRSEADLQTLYTQMPAEAQSGWHNGDAFAELRQTQPLQQFLATTFDVAARLYVPLPLPNGAFRLAFYSRTPDTYTASHVALLNRLRPALLAHVTGETPAPAVPVPLPRPAASRFDGIIGRSHRLLQVLDQVAQVAPFDTSVLILGESGTGKEKIARALHDLSPRKSQPLVKVNCGALPASLIESELFGHEKGAFTGAIARRVGKFEQARGGTIFLDEIGEMPLDMQVKLLRVLQEKEIERIGGQAPISVDVRIVAATNRHLEKEVAEGRFRLDLYYRLNVFPVTLPPLRERKEDIPALAHHFAAQVTAKIRKPFPGIAEPMLTALTAYDWPGNIRELENILEQAVILNDGHTPLTLPRPLGHPRVAPSVSTPAALPAVKTLDDVKKLQDDTEREYITSVLRQTHGRIRGAGGAAELLNLKPTTLESRMARLGIAKHQP</sequence>
<dbReference type="InterPro" id="IPR058031">
    <property type="entry name" value="AAA_lid_NorR"/>
</dbReference>
<dbReference type="STRING" id="1075417.SAMN05421823_11419"/>
<feature type="domain" description="Response regulatory" evidence="9">
    <location>
        <begin position="4"/>
        <end position="118"/>
    </location>
</feature>
<dbReference type="CDD" id="cd00009">
    <property type="entry name" value="AAA"/>
    <property type="match status" value="1"/>
</dbReference>
<evidence type="ECO:0000256" key="3">
    <source>
        <dbReference type="ARBA" id="ARBA00023015"/>
    </source>
</evidence>
<dbReference type="FunFam" id="3.40.50.300:FF:000006">
    <property type="entry name" value="DNA-binding transcriptional regulator NtrC"/>
    <property type="match status" value="1"/>
</dbReference>
<dbReference type="InterPro" id="IPR025662">
    <property type="entry name" value="Sigma_54_int_dom_ATP-bd_1"/>
</dbReference>
<dbReference type="InterPro" id="IPR011006">
    <property type="entry name" value="CheY-like_superfamily"/>
</dbReference>
<dbReference type="Gene3D" id="1.10.8.60">
    <property type="match status" value="1"/>
</dbReference>